<evidence type="ECO:0000313" key="2">
    <source>
        <dbReference type="EMBL" id="QHQ62679.1"/>
    </source>
</evidence>
<dbReference type="GO" id="GO:0003677">
    <property type="term" value="F:DNA binding"/>
    <property type="evidence" value="ECO:0007669"/>
    <property type="project" value="InterPro"/>
</dbReference>
<organism evidence="2 3">
    <name type="scientific">Anaerocolumna sedimenticola</name>
    <dbReference type="NCBI Taxonomy" id="2696063"/>
    <lineage>
        <taxon>Bacteria</taxon>
        <taxon>Bacillati</taxon>
        <taxon>Bacillota</taxon>
        <taxon>Clostridia</taxon>
        <taxon>Lachnospirales</taxon>
        <taxon>Lachnospiraceae</taxon>
        <taxon>Anaerocolumna</taxon>
    </lineage>
</organism>
<dbReference type="PROSITE" id="PS50943">
    <property type="entry name" value="HTH_CROC1"/>
    <property type="match status" value="1"/>
</dbReference>
<gene>
    <name evidence="2" type="ORF">Ana3638_19435</name>
</gene>
<dbReference type="CDD" id="cd00093">
    <property type="entry name" value="HTH_XRE"/>
    <property type="match status" value="1"/>
</dbReference>
<evidence type="ECO:0000259" key="1">
    <source>
        <dbReference type="PROSITE" id="PS50943"/>
    </source>
</evidence>
<dbReference type="RefSeq" id="WP_161839500.1">
    <property type="nucleotide sequence ID" value="NZ_CP048000.1"/>
</dbReference>
<protein>
    <submittedName>
        <fullName evidence="2">Helix-turn-helix domain-containing protein</fullName>
    </submittedName>
</protein>
<dbReference type="AlphaFoldDB" id="A0A6P1TR02"/>
<dbReference type="Proteomes" id="UP000464314">
    <property type="component" value="Chromosome"/>
</dbReference>
<dbReference type="SMART" id="SM00530">
    <property type="entry name" value="HTH_XRE"/>
    <property type="match status" value="1"/>
</dbReference>
<name>A0A6P1TR02_9FIRM</name>
<dbReference type="Pfam" id="PF13560">
    <property type="entry name" value="HTH_31"/>
    <property type="match status" value="1"/>
</dbReference>
<sequence>MADRFLTDEECASFGEYVKARREVRGKSIRGLAQELFLTPAYLSDIEKGNRYAPEKYLDRMAEVLCIKGDDLYTFYDLAGKSRNNHYPDLAEYIGKTEIVQEALRRARDLNISISQWQNFIDEISGTKKIQE</sequence>
<reference evidence="2 3" key="1">
    <citation type="submission" date="2020-01" db="EMBL/GenBank/DDBJ databases">
        <title>Genome analysis of Anaerocolumna sp. CBA3638.</title>
        <authorList>
            <person name="Kim J."/>
            <person name="Roh S.W."/>
        </authorList>
    </citation>
    <scope>NUCLEOTIDE SEQUENCE [LARGE SCALE GENOMIC DNA]</scope>
    <source>
        <strain evidence="2 3">CBA3638</strain>
    </source>
</reference>
<evidence type="ECO:0000313" key="3">
    <source>
        <dbReference type="Proteomes" id="UP000464314"/>
    </source>
</evidence>
<dbReference type="EMBL" id="CP048000">
    <property type="protein sequence ID" value="QHQ62679.1"/>
    <property type="molecule type" value="Genomic_DNA"/>
</dbReference>
<keyword evidence="3" id="KW-1185">Reference proteome</keyword>
<proteinExistence type="predicted"/>
<dbReference type="InterPro" id="IPR010982">
    <property type="entry name" value="Lambda_DNA-bd_dom_sf"/>
</dbReference>
<feature type="domain" description="HTH cro/C1-type" evidence="1">
    <location>
        <begin position="18"/>
        <end position="72"/>
    </location>
</feature>
<accession>A0A6P1TR02</accession>
<dbReference type="Gene3D" id="1.10.260.40">
    <property type="entry name" value="lambda repressor-like DNA-binding domains"/>
    <property type="match status" value="1"/>
</dbReference>
<dbReference type="InterPro" id="IPR001387">
    <property type="entry name" value="Cro/C1-type_HTH"/>
</dbReference>
<dbReference type="SUPFAM" id="SSF47413">
    <property type="entry name" value="lambda repressor-like DNA-binding domains"/>
    <property type="match status" value="1"/>
</dbReference>
<dbReference type="KEGG" id="anr:Ana3638_19435"/>